<dbReference type="GO" id="GO:0045039">
    <property type="term" value="P:protein insertion into mitochondrial inner membrane"/>
    <property type="evidence" value="ECO:0007669"/>
    <property type="project" value="TreeGrafter"/>
</dbReference>
<feature type="repeat" description="TPR" evidence="10">
    <location>
        <begin position="416"/>
        <end position="449"/>
    </location>
</feature>
<sequence length="629" mass="69455">MAPVPVQKAQLSAERTASGFTRWIEENRTLAISLALGTLAVGGAGAYYLYSNPSSSSSGDRTKDRDVEKGDDKSAGSSAAKKKKGKKGKKGKESPTEAPAKDASGPLLDEASDESLFGLSEGEIVRLPDEKRKSLAQALKAAGNKAYSSRQFEEAIGYYTKAIAANPLAVFYSNRAACYSNLGRPSDVIPDCDKALSMDHTYVKALNRRAVAREQLGGDAIEEGKEGDEKRDLLFLSLADFTAVAILGHFKDQGATDAVERVLKKIATSKAKEILRTREPKLPSPTFVTAYLEAFRPKPTPELPQNPSQGDQTLIRAYEACQARDYPHAFTLFNEAIEQGLSNEDLEALAHNMRGTFKFVIGNAKSALEDLEKSTTLRPNMVQSWVKKASVHMELSAKEEAFRDFDIAIQANADDPDIYYHRGQVHFILGEYERAIEDYQKSTSLDDKFIFSQVQYAVAQYKTGNVGKSTASFRKLLRDFEGSSEAYNYFGELLLDQQRFEDALEKFDRAIAIESEKERSSNVLPMINKALALFQWKQEMAAAEDLCRRALEKDPDCDVAVATLAQLSLQQGKIKEAIDFFERSAEIARTEPELVNAITYENASRAQLKFISDFPEEGKVLQQLAGGIA</sequence>
<dbReference type="SMART" id="SM00028">
    <property type="entry name" value="TPR"/>
    <property type="match status" value="8"/>
</dbReference>
<dbReference type="PROSITE" id="PS50005">
    <property type="entry name" value="TPR"/>
    <property type="match status" value="3"/>
</dbReference>
<feature type="compositionally biased region" description="Basic residues" evidence="11">
    <location>
        <begin position="80"/>
        <end position="90"/>
    </location>
</feature>
<dbReference type="Proteomes" id="UP000245768">
    <property type="component" value="Unassembled WGS sequence"/>
</dbReference>
<dbReference type="GO" id="GO:0030943">
    <property type="term" value="F:mitochondrion targeting sequence binding"/>
    <property type="evidence" value="ECO:0007669"/>
    <property type="project" value="TreeGrafter"/>
</dbReference>
<keyword evidence="6 12" id="KW-1133">Transmembrane helix</keyword>
<evidence type="ECO:0000313" key="13">
    <source>
        <dbReference type="EMBL" id="PWN88231.1"/>
    </source>
</evidence>
<dbReference type="OrthoDB" id="2942533at2759"/>
<feature type="repeat" description="TPR" evidence="10">
    <location>
        <begin position="484"/>
        <end position="517"/>
    </location>
</feature>
<dbReference type="GO" id="GO:0005741">
    <property type="term" value="C:mitochondrial outer membrane"/>
    <property type="evidence" value="ECO:0007669"/>
    <property type="project" value="UniProtKB-SubCell"/>
</dbReference>
<keyword evidence="7" id="KW-0496">Mitochondrion</keyword>
<evidence type="ECO:0000256" key="8">
    <source>
        <dbReference type="ARBA" id="ARBA00023136"/>
    </source>
</evidence>
<dbReference type="STRING" id="215250.A0A316YGH7"/>
<evidence type="ECO:0000256" key="12">
    <source>
        <dbReference type="SAM" id="Phobius"/>
    </source>
</evidence>
<dbReference type="Pfam" id="PF14559">
    <property type="entry name" value="TPR_19"/>
    <property type="match status" value="1"/>
</dbReference>
<evidence type="ECO:0000256" key="9">
    <source>
        <dbReference type="ARBA" id="ARBA00038030"/>
    </source>
</evidence>
<dbReference type="GO" id="GO:0008320">
    <property type="term" value="F:protein transmembrane transporter activity"/>
    <property type="evidence" value="ECO:0007669"/>
    <property type="project" value="TreeGrafter"/>
</dbReference>
<dbReference type="InterPro" id="IPR019734">
    <property type="entry name" value="TPR_rpt"/>
</dbReference>
<dbReference type="Pfam" id="PF00515">
    <property type="entry name" value="TPR_1"/>
    <property type="match status" value="1"/>
</dbReference>
<keyword evidence="4" id="KW-1000">Mitochondrion outer membrane</keyword>
<dbReference type="InParanoid" id="A0A316YGH7"/>
<accession>A0A316YGH7</accession>
<dbReference type="RefSeq" id="XP_025375429.1">
    <property type="nucleotide sequence ID" value="XM_025519724.1"/>
</dbReference>
<evidence type="ECO:0000256" key="7">
    <source>
        <dbReference type="ARBA" id="ARBA00023128"/>
    </source>
</evidence>
<feature type="region of interest" description="Disordered" evidence="11">
    <location>
        <begin position="51"/>
        <end position="108"/>
    </location>
</feature>
<evidence type="ECO:0000256" key="11">
    <source>
        <dbReference type="SAM" id="MobiDB-lite"/>
    </source>
</evidence>
<dbReference type="EMBL" id="KZ819638">
    <property type="protein sequence ID" value="PWN88231.1"/>
    <property type="molecule type" value="Genomic_DNA"/>
</dbReference>
<keyword evidence="13" id="KW-0675">Receptor</keyword>
<keyword evidence="8 12" id="KW-0472">Membrane</keyword>
<dbReference type="GeneID" id="37041640"/>
<organism evidence="13 14">
    <name type="scientific">Acaromyces ingoldii</name>
    <dbReference type="NCBI Taxonomy" id="215250"/>
    <lineage>
        <taxon>Eukaryota</taxon>
        <taxon>Fungi</taxon>
        <taxon>Dikarya</taxon>
        <taxon>Basidiomycota</taxon>
        <taxon>Ustilaginomycotina</taxon>
        <taxon>Exobasidiomycetes</taxon>
        <taxon>Exobasidiales</taxon>
        <taxon>Cryptobasidiaceae</taxon>
        <taxon>Acaromyces</taxon>
    </lineage>
</organism>
<proteinExistence type="inferred from homology"/>
<name>A0A316YGH7_9BASI</name>
<gene>
    <name evidence="13" type="ORF">FA10DRAFT_254303</name>
</gene>
<evidence type="ECO:0000256" key="3">
    <source>
        <dbReference type="ARBA" id="ARBA00022737"/>
    </source>
</evidence>
<dbReference type="GO" id="GO:0030150">
    <property type="term" value="P:protein import into mitochondrial matrix"/>
    <property type="evidence" value="ECO:0007669"/>
    <property type="project" value="TreeGrafter"/>
</dbReference>
<feature type="transmembrane region" description="Helical" evidence="12">
    <location>
        <begin position="30"/>
        <end position="50"/>
    </location>
</feature>
<dbReference type="PANTHER" id="PTHR46208">
    <property type="entry name" value="MITOCHONDRIAL IMPORT RECEPTOR SUBUNIT TOM70"/>
    <property type="match status" value="1"/>
</dbReference>
<keyword evidence="2 12" id="KW-0812">Transmembrane</keyword>
<comment type="subcellular location">
    <subcellularLocation>
        <location evidence="1">Mitochondrion outer membrane</location>
        <topology evidence="1">Single-pass membrane protein</topology>
    </subcellularLocation>
</comment>
<keyword evidence="3" id="KW-0677">Repeat</keyword>
<dbReference type="Pfam" id="PF13432">
    <property type="entry name" value="TPR_16"/>
    <property type="match status" value="1"/>
</dbReference>
<evidence type="ECO:0000313" key="14">
    <source>
        <dbReference type="Proteomes" id="UP000245768"/>
    </source>
</evidence>
<evidence type="ECO:0000256" key="6">
    <source>
        <dbReference type="ARBA" id="ARBA00022989"/>
    </source>
</evidence>
<dbReference type="Gene3D" id="1.25.40.10">
    <property type="entry name" value="Tetratricopeptide repeat domain"/>
    <property type="match status" value="2"/>
</dbReference>
<dbReference type="SUPFAM" id="SSF48452">
    <property type="entry name" value="TPR-like"/>
    <property type="match status" value="2"/>
</dbReference>
<comment type="similarity">
    <text evidence="9">Belongs to the Tom70 family.</text>
</comment>
<feature type="repeat" description="TPR" evidence="10">
    <location>
        <begin position="136"/>
        <end position="169"/>
    </location>
</feature>
<keyword evidence="5 10" id="KW-0802">TPR repeat</keyword>
<evidence type="ECO:0000256" key="4">
    <source>
        <dbReference type="ARBA" id="ARBA00022787"/>
    </source>
</evidence>
<evidence type="ECO:0000256" key="5">
    <source>
        <dbReference type="ARBA" id="ARBA00022803"/>
    </source>
</evidence>
<dbReference type="InterPro" id="IPR011990">
    <property type="entry name" value="TPR-like_helical_dom_sf"/>
</dbReference>
<keyword evidence="14" id="KW-1185">Reference proteome</keyword>
<evidence type="ECO:0000256" key="2">
    <source>
        <dbReference type="ARBA" id="ARBA00022692"/>
    </source>
</evidence>
<evidence type="ECO:0000256" key="10">
    <source>
        <dbReference type="PROSITE-ProRule" id="PRU00339"/>
    </source>
</evidence>
<reference evidence="13 14" key="1">
    <citation type="journal article" date="2018" name="Mol. Biol. Evol.">
        <title>Broad Genomic Sampling Reveals a Smut Pathogenic Ancestry of the Fungal Clade Ustilaginomycotina.</title>
        <authorList>
            <person name="Kijpornyongpan T."/>
            <person name="Mondo S.J."/>
            <person name="Barry K."/>
            <person name="Sandor L."/>
            <person name="Lee J."/>
            <person name="Lipzen A."/>
            <person name="Pangilinan J."/>
            <person name="LaButti K."/>
            <person name="Hainaut M."/>
            <person name="Henrissat B."/>
            <person name="Grigoriev I.V."/>
            <person name="Spatafora J.W."/>
            <person name="Aime M.C."/>
        </authorList>
    </citation>
    <scope>NUCLEOTIDE SEQUENCE [LARGE SCALE GENOMIC DNA]</scope>
    <source>
        <strain evidence="13 14">MCA 4198</strain>
    </source>
</reference>
<protein>
    <submittedName>
        <fullName evidence="13">Putative mitochondrial protein import receptor tom70</fullName>
    </submittedName>
</protein>
<dbReference type="PANTHER" id="PTHR46208:SF1">
    <property type="entry name" value="MITOCHONDRIAL IMPORT RECEPTOR SUBUNIT TOM70"/>
    <property type="match status" value="1"/>
</dbReference>
<feature type="compositionally biased region" description="Basic and acidic residues" evidence="11">
    <location>
        <begin position="60"/>
        <end position="74"/>
    </location>
</feature>
<dbReference type="AlphaFoldDB" id="A0A316YGH7"/>
<dbReference type="FunCoup" id="A0A316YGH7">
    <property type="interactions" value="296"/>
</dbReference>
<evidence type="ECO:0000256" key="1">
    <source>
        <dbReference type="ARBA" id="ARBA00004572"/>
    </source>
</evidence>